<keyword evidence="2" id="KW-1185">Reference proteome</keyword>
<dbReference type="Proteomes" id="UP000593566">
    <property type="component" value="Unassembled WGS sequence"/>
</dbReference>
<dbReference type="EMBL" id="JACCJB010000013">
    <property type="protein sequence ID" value="KAF6221820.1"/>
    <property type="molecule type" value="Genomic_DNA"/>
</dbReference>
<gene>
    <name evidence="1" type="ORF">HO133_001788</name>
</gene>
<reference evidence="1 2" key="1">
    <citation type="journal article" date="2020" name="Genomics">
        <title>Complete, high-quality genomes from long-read metagenomic sequencing of two wolf lichen thalli reveals enigmatic genome architecture.</title>
        <authorList>
            <person name="McKenzie S.K."/>
            <person name="Walston R.F."/>
            <person name="Allen J.L."/>
        </authorList>
    </citation>
    <scope>NUCLEOTIDE SEQUENCE [LARGE SCALE GENOMIC DNA]</scope>
    <source>
        <strain evidence="1">WasteWater1</strain>
    </source>
</reference>
<sequence>MATNEQALDQVPPLEKELDEASIMSSLARLQEVHISLRNLRETIPKVMDSVLVDPLSPDQLHSNFSQAANGAAQAIKHFTQLMEDSGTKEVMERAKESRTENGEGITGWKVIEHEDWLDVKQEDGNDDVDKEEEGTAEAGDALSLKDVNEALDKFRSAHVGLEASLIEDSRMVTLHLPLPAQINFQIQLNTTPEGPNNYSVDSKDKSKLHRAILEAIRTRPRPNDLNDLLEMLASYLDIKSRPCHATKPTRQARHHGVPIVSAVRRIPSSVRAPYPNWTMGLGPGPVNIAPDMVMRPAVSSSREVVLGVRISALEIKHTDELFVLPKRFATIVPANVIAVGMLVSPRLPITPNRSLRLTSVLFCDEDVGAFVAEDVFPSTP</sequence>
<dbReference type="AlphaFoldDB" id="A0A8H6CDY0"/>
<organism evidence="1 2">
    <name type="scientific">Letharia lupina</name>
    <dbReference type="NCBI Taxonomy" id="560253"/>
    <lineage>
        <taxon>Eukaryota</taxon>
        <taxon>Fungi</taxon>
        <taxon>Dikarya</taxon>
        <taxon>Ascomycota</taxon>
        <taxon>Pezizomycotina</taxon>
        <taxon>Lecanoromycetes</taxon>
        <taxon>OSLEUM clade</taxon>
        <taxon>Lecanoromycetidae</taxon>
        <taxon>Lecanorales</taxon>
        <taxon>Lecanorineae</taxon>
        <taxon>Parmeliaceae</taxon>
        <taxon>Letharia</taxon>
    </lineage>
</organism>
<accession>A0A8H6CDY0</accession>
<evidence type="ECO:0000313" key="1">
    <source>
        <dbReference type="EMBL" id="KAF6221820.1"/>
    </source>
</evidence>
<dbReference type="RefSeq" id="XP_037151255.1">
    <property type="nucleotide sequence ID" value="XM_037292716.1"/>
</dbReference>
<comment type="caution">
    <text evidence="1">The sequence shown here is derived from an EMBL/GenBank/DDBJ whole genome shotgun (WGS) entry which is preliminary data.</text>
</comment>
<evidence type="ECO:0000313" key="2">
    <source>
        <dbReference type="Proteomes" id="UP000593566"/>
    </source>
</evidence>
<protein>
    <submittedName>
        <fullName evidence="1">Uncharacterized protein</fullName>
    </submittedName>
</protein>
<dbReference type="GeneID" id="59330202"/>
<proteinExistence type="predicted"/>
<name>A0A8H6CDY0_9LECA</name>